<dbReference type="FunFam" id="3.20.20.140:FF:000005">
    <property type="entry name" value="TatD family hydrolase"/>
    <property type="match status" value="1"/>
</dbReference>
<feature type="binding site" evidence="3">
    <location>
        <position position="92"/>
    </location>
    <ligand>
        <name>a divalent metal cation</name>
        <dbReference type="ChEBI" id="CHEBI:60240"/>
        <label>1</label>
    </ligand>
</feature>
<dbReference type="RefSeq" id="WP_249300762.1">
    <property type="nucleotide sequence ID" value="NZ_CP060634.1"/>
</dbReference>
<dbReference type="PANTHER" id="PTHR46124:SF2">
    <property type="entry name" value="D-AMINOACYL-TRNA DEACYLASE"/>
    <property type="match status" value="1"/>
</dbReference>
<dbReference type="GO" id="GO:0046872">
    <property type="term" value="F:metal ion binding"/>
    <property type="evidence" value="ECO:0007669"/>
    <property type="project" value="UniProtKB-KW"/>
</dbReference>
<accession>A0A7G9G0S9</accession>
<reference evidence="4 5" key="1">
    <citation type="submission" date="2020-08" db="EMBL/GenBank/DDBJ databases">
        <authorList>
            <person name="Liu C."/>
            <person name="Sun Q."/>
        </authorList>
    </citation>
    <scope>NUCLEOTIDE SEQUENCE [LARGE SCALE GENOMIC DNA]</scope>
    <source>
        <strain evidence="4 5">NSJ-38</strain>
    </source>
</reference>
<organism evidence="4 5">
    <name type="scientific">Qiania dongpingensis</name>
    <dbReference type="NCBI Taxonomy" id="2763669"/>
    <lineage>
        <taxon>Bacteria</taxon>
        <taxon>Bacillati</taxon>
        <taxon>Bacillota</taxon>
        <taxon>Clostridia</taxon>
        <taxon>Lachnospirales</taxon>
        <taxon>Lachnospiraceae</taxon>
        <taxon>Qiania</taxon>
    </lineage>
</organism>
<dbReference type="InterPro" id="IPR032466">
    <property type="entry name" value="Metal_Hydrolase"/>
</dbReference>
<dbReference type="PIRSF" id="PIRSF005902">
    <property type="entry name" value="DNase_TatD"/>
    <property type="match status" value="1"/>
</dbReference>
<evidence type="ECO:0000256" key="3">
    <source>
        <dbReference type="PIRSR" id="PIRSR005902-1"/>
    </source>
</evidence>
<keyword evidence="1 3" id="KW-0479">Metal-binding</keyword>
<dbReference type="GO" id="GO:0005829">
    <property type="term" value="C:cytosol"/>
    <property type="evidence" value="ECO:0007669"/>
    <property type="project" value="TreeGrafter"/>
</dbReference>
<evidence type="ECO:0000256" key="1">
    <source>
        <dbReference type="ARBA" id="ARBA00022723"/>
    </source>
</evidence>
<dbReference type="Gene3D" id="3.20.20.140">
    <property type="entry name" value="Metal-dependent hydrolases"/>
    <property type="match status" value="1"/>
</dbReference>
<dbReference type="PANTHER" id="PTHR46124">
    <property type="entry name" value="D-AMINOACYL-TRNA DEACYLASE"/>
    <property type="match status" value="1"/>
</dbReference>
<sequence>MIFDSHAHYDDEAFDEDRDEILSSLRAGGIGRVVNIGASLETTRKAIALAEQYPFLFAAAGVHPSDTGELTEDNFSYIEEALQMPKVVALGEIGLDYHWDEPGRPVQKKWFERQLFLAGEKKMPIVIHSREAAQDTYDIMRATGAAQMRGVIHCFSYGPEMAGKFLDWGYYLGIGGVITFSNGKKLKEVVKYMPLDQMLLETDCPYLSPVPNRGKRNSSLNLHYVVKAVAELKGISEETVERVTYENACRFYRLDTE</sequence>
<dbReference type="Pfam" id="PF01026">
    <property type="entry name" value="TatD_DNase"/>
    <property type="match status" value="1"/>
</dbReference>
<name>A0A7G9G0S9_9FIRM</name>
<dbReference type="SUPFAM" id="SSF51556">
    <property type="entry name" value="Metallo-dependent hydrolases"/>
    <property type="match status" value="1"/>
</dbReference>
<evidence type="ECO:0000313" key="5">
    <source>
        <dbReference type="Proteomes" id="UP000515823"/>
    </source>
</evidence>
<feature type="binding site" evidence="3">
    <location>
        <position position="153"/>
    </location>
    <ligand>
        <name>a divalent metal cation</name>
        <dbReference type="ChEBI" id="CHEBI:60240"/>
        <label>2</label>
    </ligand>
</feature>
<dbReference type="AlphaFoldDB" id="A0A7G9G0S9"/>
<keyword evidence="5" id="KW-1185">Reference proteome</keyword>
<feature type="binding site" evidence="3">
    <location>
        <position position="6"/>
    </location>
    <ligand>
        <name>a divalent metal cation</name>
        <dbReference type="ChEBI" id="CHEBI:60240"/>
        <label>1</label>
    </ligand>
</feature>
<feature type="binding site" evidence="3">
    <location>
        <position position="128"/>
    </location>
    <ligand>
        <name>a divalent metal cation</name>
        <dbReference type="ChEBI" id="CHEBI:60240"/>
        <label>2</label>
    </ligand>
</feature>
<dbReference type="GO" id="GO:0004536">
    <property type="term" value="F:DNA nuclease activity"/>
    <property type="evidence" value="ECO:0007669"/>
    <property type="project" value="InterPro"/>
</dbReference>
<dbReference type="CDD" id="cd01310">
    <property type="entry name" value="TatD_DNAse"/>
    <property type="match status" value="1"/>
</dbReference>
<dbReference type="KEGG" id="qdo:H9Q78_07875"/>
<evidence type="ECO:0000313" key="4">
    <source>
        <dbReference type="EMBL" id="QNM04411.1"/>
    </source>
</evidence>
<protein>
    <submittedName>
        <fullName evidence="4">TatD family hydrolase</fullName>
    </submittedName>
</protein>
<evidence type="ECO:0000256" key="2">
    <source>
        <dbReference type="ARBA" id="ARBA00022801"/>
    </source>
</evidence>
<dbReference type="InterPro" id="IPR015991">
    <property type="entry name" value="TatD/YcfH-like"/>
</dbReference>
<gene>
    <name evidence="4" type="ORF">H9Q78_07875</name>
</gene>
<keyword evidence="2 4" id="KW-0378">Hydrolase</keyword>
<feature type="binding site" evidence="3">
    <location>
        <position position="8"/>
    </location>
    <ligand>
        <name>a divalent metal cation</name>
        <dbReference type="ChEBI" id="CHEBI:60240"/>
        <label>1</label>
    </ligand>
</feature>
<feature type="binding site" evidence="3">
    <location>
        <position position="203"/>
    </location>
    <ligand>
        <name>a divalent metal cation</name>
        <dbReference type="ChEBI" id="CHEBI:60240"/>
        <label>1</label>
    </ligand>
</feature>
<dbReference type="Proteomes" id="UP000515823">
    <property type="component" value="Chromosome"/>
</dbReference>
<dbReference type="InterPro" id="IPR001130">
    <property type="entry name" value="TatD-like"/>
</dbReference>
<dbReference type="GO" id="GO:0016788">
    <property type="term" value="F:hydrolase activity, acting on ester bonds"/>
    <property type="evidence" value="ECO:0007669"/>
    <property type="project" value="InterPro"/>
</dbReference>
<proteinExistence type="predicted"/>
<dbReference type="EMBL" id="CP060634">
    <property type="protein sequence ID" value="QNM04411.1"/>
    <property type="molecule type" value="Genomic_DNA"/>
</dbReference>
<dbReference type="NCBIfam" id="TIGR00010">
    <property type="entry name" value="YchF/TatD family DNA exonuclease"/>
    <property type="match status" value="1"/>
</dbReference>